<sequence length="459" mass="51164">MVFVSDSFVFLFLPVFLLVYATTPARFRNAAILLFSLIFYGWWRFDFLPLLVAIACWSWATGLWIVRSAGRERRIALLAAILAPLASLIWFKYANLLAESALALGAPIGHWTAVPLPIGLSFFVFGAISYSVDVFRKTVAAEPSLVNYATYQAMFGHLVAGPVVRYQSVAERLTSRSFDLAEFAEGWRRFMLGFAQKVLLGDTLAPLVDAGYALPNPSVADVALTVTAYTLHLYFDFAGYSSMAIGLGLMVGLKFPENFDNPYLSKSITDFWRRWHISLSSWLRDYLYIPLGGNRVAKVRSYFNLLVTMALGGLWHGASWTFLAWGVWHGLGLTAARLWGAAGAPAIPALVSHLLTMIFVMIGWLLFRAQDWQVAETMTSGLLGFNGLSFSSPMTAAARPTELLTLCLGLLVVYAPALPDYPLRRHIARPSFELALLLWLCALWTMQSRTVIPFLYFQF</sequence>
<keyword evidence="7 14" id="KW-0812">Transmembrane</keyword>
<keyword evidence="11 13" id="KW-0012">Acyltransferase</keyword>
<evidence type="ECO:0000256" key="8">
    <source>
        <dbReference type="ARBA" id="ARBA00022841"/>
    </source>
</evidence>
<dbReference type="InterPro" id="IPR051085">
    <property type="entry name" value="MB_O-acyltransferase"/>
</dbReference>
<evidence type="ECO:0000256" key="11">
    <source>
        <dbReference type="ARBA" id="ARBA00023315"/>
    </source>
</evidence>
<accession>A0ABS9M1G3</accession>
<feature type="transmembrane region" description="Helical" evidence="14">
    <location>
        <begin position="75"/>
        <end position="93"/>
    </location>
</feature>
<organism evidence="15 16">
    <name type="scientific">Bradyrhizobium zhengyangense</name>
    <dbReference type="NCBI Taxonomy" id="2911009"/>
    <lineage>
        <taxon>Bacteria</taxon>
        <taxon>Pseudomonadati</taxon>
        <taxon>Pseudomonadota</taxon>
        <taxon>Alphaproteobacteria</taxon>
        <taxon>Hyphomicrobiales</taxon>
        <taxon>Nitrobacteraceae</taxon>
        <taxon>Bradyrhizobium</taxon>
    </lineage>
</organism>
<keyword evidence="8" id="KW-0016">Alginate biosynthesis</keyword>
<dbReference type="PANTHER" id="PTHR13285">
    <property type="entry name" value="ACYLTRANSFERASE"/>
    <property type="match status" value="1"/>
</dbReference>
<dbReference type="InterPro" id="IPR024194">
    <property type="entry name" value="Ac/AlaTfrase_AlgI/DltB"/>
</dbReference>
<feature type="transmembrane region" description="Helical" evidence="14">
    <location>
        <begin position="45"/>
        <end position="66"/>
    </location>
</feature>
<protein>
    <recommendedName>
        <fullName evidence="4">Probable alginate O-acetylase AlgI</fullName>
    </recommendedName>
    <alternativeName>
        <fullName evidence="12">Alginate biosynthesis protein AlgI</fullName>
    </alternativeName>
</protein>
<comment type="similarity">
    <text evidence="3 13">Belongs to the membrane-bound acyltransferase family.</text>
</comment>
<dbReference type="Proteomes" id="UP001139012">
    <property type="component" value="Unassembled WGS sequence"/>
</dbReference>
<keyword evidence="10 13" id="KW-0472">Membrane</keyword>
<evidence type="ECO:0000256" key="5">
    <source>
        <dbReference type="ARBA" id="ARBA00022475"/>
    </source>
</evidence>
<keyword evidence="16" id="KW-1185">Reference proteome</keyword>
<evidence type="ECO:0000256" key="3">
    <source>
        <dbReference type="ARBA" id="ARBA00010323"/>
    </source>
</evidence>
<name>A0ABS9M1G3_9BRAD</name>
<evidence type="ECO:0000256" key="7">
    <source>
        <dbReference type="ARBA" id="ARBA00022692"/>
    </source>
</evidence>
<evidence type="ECO:0000313" key="16">
    <source>
        <dbReference type="Proteomes" id="UP001139012"/>
    </source>
</evidence>
<evidence type="ECO:0000256" key="10">
    <source>
        <dbReference type="ARBA" id="ARBA00023136"/>
    </source>
</evidence>
<dbReference type="PIRSF" id="PIRSF016636">
    <property type="entry name" value="AlgI_DltB"/>
    <property type="match status" value="1"/>
</dbReference>
<dbReference type="InterPro" id="IPR004299">
    <property type="entry name" value="MBOAT_fam"/>
</dbReference>
<evidence type="ECO:0000256" key="1">
    <source>
        <dbReference type="ARBA" id="ARBA00004651"/>
    </source>
</evidence>
<feature type="transmembrane region" description="Helical" evidence="14">
    <location>
        <begin position="302"/>
        <end position="326"/>
    </location>
</feature>
<feature type="transmembrane region" description="Helical" evidence="14">
    <location>
        <begin position="346"/>
        <end position="367"/>
    </location>
</feature>
<comment type="caution">
    <text evidence="15">The sequence shown here is derived from an EMBL/GenBank/DDBJ whole genome shotgun (WGS) entry which is preliminary data.</text>
</comment>
<evidence type="ECO:0000256" key="14">
    <source>
        <dbReference type="SAM" id="Phobius"/>
    </source>
</evidence>
<keyword evidence="5 13" id="KW-1003">Cell membrane</keyword>
<reference evidence="15" key="1">
    <citation type="submission" date="2022-01" db="EMBL/GenBank/DDBJ databases">
        <title>Genome sequnece data of strain Bradyrhizobium sp. nov.</title>
        <authorList>
            <person name="Zhang J."/>
        </authorList>
    </citation>
    <scope>NUCLEOTIDE SEQUENCE</scope>
    <source>
        <strain evidence="15">WYCCWR 12774</strain>
    </source>
</reference>
<evidence type="ECO:0000256" key="9">
    <source>
        <dbReference type="ARBA" id="ARBA00022989"/>
    </source>
</evidence>
<evidence type="ECO:0000256" key="13">
    <source>
        <dbReference type="PIRNR" id="PIRNR016636"/>
    </source>
</evidence>
<gene>
    <name evidence="15" type="ORF">L6637_40025</name>
</gene>
<dbReference type="InterPro" id="IPR028362">
    <property type="entry name" value="AlgI"/>
</dbReference>
<evidence type="ECO:0000256" key="6">
    <source>
        <dbReference type="ARBA" id="ARBA00022679"/>
    </source>
</evidence>
<dbReference type="RefSeq" id="WP_237874191.1">
    <property type="nucleotide sequence ID" value="NZ_JAKLUA010000033.1"/>
</dbReference>
<feature type="transmembrane region" description="Helical" evidence="14">
    <location>
        <begin position="435"/>
        <end position="457"/>
    </location>
</feature>
<evidence type="ECO:0000256" key="4">
    <source>
        <dbReference type="ARBA" id="ARBA00016084"/>
    </source>
</evidence>
<comment type="subcellular location">
    <subcellularLocation>
        <location evidence="1">Cell membrane</location>
        <topology evidence="1">Multi-pass membrane protein</topology>
    </subcellularLocation>
</comment>
<evidence type="ECO:0000256" key="2">
    <source>
        <dbReference type="ARBA" id="ARBA00005182"/>
    </source>
</evidence>
<dbReference type="PIRSF" id="PIRSF500217">
    <property type="entry name" value="AlgI"/>
    <property type="match status" value="1"/>
</dbReference>
<evidence type="ECO:0000313" key="15">
    <source>
        <dbReference type="EMBL" id="MCG2673105.1"/>
    </source>
</evidence>
<dbReference type="Pfam" id="PF03062">
    <property type="entry name" value="MBOAT"/>
    <property type="match status" value="1"/>
</dbReference>
<feature type="transmembrane region" description="Helical" evidence="14">
    <location>
        <begin position="113"/>
        <end position="132"/>
    </location>
</feature>
<proteinExistence type="inferred from homology"/>
<keyword evidence="9 14" id="KW-1133">Transmembrane helix</keyword>
<dbReference type="EMBL" id="JAKLUA010000033">
    <property type="protein sequence ID" value="MCG2673105.1"/>
    <property type="molecule type" value="Genomic_DNA"/>
</dbReference>
<dbReference type="PANTHER" id="PTHR13285:SF23">
    <property type="entry name" value="TEICHOIC ACID D-ALANYLTRANSFERASE"/>
    <property type="match status" value="1"/>
</dbReference>
<evidence type="ECO:0000256" key="12">
    <source>
        <dbReference type="ARBA" id="ARBA00031030"/>
    </source>
</evidence>
<keyword evidence="6 13" id="KW-0808">Transferase</keyword>
<comment type="pathway">
    <text evidence="2">Glycan biosynthesis; alginate biosynthesis.</text>
</comment>